<dbReference type="EC" id="3.1.21.3" evidence="4"/>
<evidence type="ECO:0000256" key="1">
    <source>
        <dbReference type="ARBA" id="ARBA00022747"/>
    </source>
</evidence>
<name>A0A3B0NZ76_9BACT</name>
<organism evidence="4 5">
    <name type="scientific">Metamycoplasma alkalescens</name>
    <dbReference type="NCBI Taxonomy" id="45363"/>
    <lineage>
        <taxon>Bacteria</taxon>
        <taxon>Bacillati</taxon>
        <taxon>Mycoplasmatota</taxon>
        <taxon>Mycoplasmoidales</taxon>
        <taxon>Metamycoplasmataceae</taxon>
        <taxon>Metamycoplasma</taxon>
    </lineage>
</organism>
<dbReference type="GO" id="GO:0009035">
    <property type="term" value="F:type I site-specific deoxyribonuclease activity"/>
    <property type="evidence" value="ECO:0007669"/>
    <property type="project" value="UniProtKB-EC"/>
</dbReference>
<feature type="coiled-coil region" evidence="2">
    <location>
        <begin position="51"/>
        <end position="78"/>
    </location>
</feature>
<dbReference type="InterPro" id="IPR055180">
    <property type="entry name" value="HsdR_RecA-like_helicase_dom_2"/>
</dbReference>
<dbReference type="Pfam" id="PF22679">
    <property type="entry name" value="T1R_D3-like"/>
    <property type="match status" value="1"/>
</dbReference>
<feature type="domain" description="Restriction endonuclease type I HsdR second RecA-like helicase" evidence="3">
    <location>
        <begin position="5"/>
        <end position="130"/>
    </location>
</feature>
<dbReference type="EMBL" id="LS991949">
    <property type="protein sequence ID" value="SYV89679.1"/>
    <property type="molecule type" value="Genomic_DNA"/>
</dbReference>
<dbReference type="InterPro" id="IPR051268">
    <property type="entry name" value="Type-I_R_enzyme_R_subunit"/>
</dbReference>
<keyword evidence="1" id="KW-0680">Restriction system</keyword>
<keyword evidence="4" id="KW-0378">Hydrolase</keyword>
<dbReference type="PANTHER" id="PTHR30195:SF16">
    <property type="entry name" value="TYPE I RESTRICTION ENZYME ENDONUCLEASE SUBUNIT"/>
    <property type="match status" value="1"/>
</dbReference>
<feature type="non-terminal residue" evidence="4">
    <location>
        <position position="131"/>
    </location>
</feature>
<evidence type="ECO:0000313" key="5">
    <source>
        <dbReference type="Proteomes" id="UP000259864"/>
    </source>
</evidence>
<reference evidence="5" key="1">
    <citation type="submission" date="2018-06" db="EMBL/GenBank/DDBJ databases">
        <authorList>
            <consortium name="Pathogen Informatics"/>
        </authorList>
    </citation>
    <scope>NUCLEOTIDE SEQUENCE [LARGE SCALE GENOMIC DNA]</scope>
    <source>
        <strain evidence="5">NCTC10135</strain>
    </source>
</reference>
<sequence length="131" mass="15548">MNQNKKFSAIFATSSISDAIKYFDVFQELISEYNQKNQTDFKVTALFDPNIDFSKDKYEDLEKKYDSIKRIIDQYNLDFKTSFDFEQHADFKIDLSNRLAHKNSYLNLSNDRKLDLLIVVEQMLTGFDSKW</sequence>
<accession>A0A3B0NZ76</accession>
<evidence type="ECO:0000256" key="2">
    <source>
        <dbReference type="SAM" id="Coils"/>
    </source>
</evidence>
<evidence type="ECO:0000259" key="3">
    <source>
        <dbReference type="Pfam" id="PF22679"/>
    </source>
</evidence>
<dbReference type="AlphaFoldDB" id="A0A3B0NZ76"/>
<evidence type="ECO:0000313" key="4">
    <source>
        <dbReference type="EMBL" id="SYV89679.1"/>
    </source>
</evidence>
<dbReference type="GO" id="GO:0009307">
    <property type="term" value="P:DNA restriction-modification system"/>
    <property type="evidence" value="ECO:0007669"/>
    <property type="project" value="UniProtKB-KW"/>
</dbReference>
<keyword evidence="2" id="KW-0175">Coiled coil</keyword>
<gene>
    <name evidence="4" type="primary">hsdR_3</name>
    <name evidence="4" type="ORF">NCTC10135_00171</name>
</gene>
<dbReference type="Proteomes" id="UP000259864">
    <property type="component" value="Chromosome 1"/>
</dbReference>
<proteinExistence type="predicted"/>
<dbReference type="PANTHER" id="PTHR30195">
    <property type="entry name" value="TYPE I SITE-SPECIFIC DEOXYRIBONUCLEASE PROTEIN SUBUNIT M AND R"/>
    <property type="match status" value="1"/>
</dbReference>
<protein>
    <submittedName>
        <fullName evidence="4">Type-1 restriction enzyme R protein</fullName>
        <ecNumber evidence="4">3.1.21.3</ecNumber>
    </submittedName>
</protein>
<dbReference type="InterPro" id="IPR027417">
    <property type="entry name" value="P-loop_NTPase"/>
</dbReference>
<dbReference type="Gene3D" id="3.40.50.300">
    <property type="entry name" value="P-loop containing nucleotide triphosphate hydrolases"/>
    <property type="match status" value="1"/>
</dbReference>
<dbReference type="KEGG" id="mala:NCTC10135_00171"/>